<accession>A0ABT2Y9T1</accession>
<evidence type="ECO:0000313" key="9">
    <source>
        <dbReference type="Proteomes" id="UP001209701"/>
    </source>
</evidence>
<keyword evidence="9" id="KW-1185">Reference proteome</keyword>
<evidence type="ECO:0000313" key="8">
    <source>
        <dbReference type="EMBL" id="MCV2367072.1"/>
    </source>
</evidence>
<evidence type="ECO:0000256" key="6">
    <source>
        <dbReference type="SAM" id="Phobius"/>
    </source>
</evidence>
<dbReference type="Proteomes" id="UP001209701">
    <property type="component" value="Unassembled WGS sequence"/>
</dbReference>
<evidence type="ECO:0000256" key="2">
    <source>
        <dbReference type="ARBA" id="ARBA00022475"/>
    </source>
</evidence>
<evidence type="ECO:0000256" key="5">
    <source>
        <dbReference type="ARBA" id="ARBA00023136"/>
    </source>
</evidence>
<evidence type="ECO:0000256" key="4">
    <source>
        <dbReference type="ARBA" id="ARBA00022989"/>
    </source>
</evidence>
<evidence type="ECO:0000259" key="7">
    <source>
        <dbReference type="PROSITE" id="PS50850"/>
    </source>
</evidence>
<feature type="transmembrane region" description="Helical" evidence="6">
    <location>
        <begin position="140"/>
        <end position="162"/>
    </location>
</feature>
<feature type="transmembrane region" description="Helical" evidence="6">
    <location>
        <begin position="222"/>
        <end position="240"/>
    </location>
</feature>
<feature type="transmembrane region" description="Helical" evidence="6">
    <location>
        <begin position="182"/>
        <end position="202"/>
    </location>
</feature>
<gene>
    <name evidence="8" type="ORF">LNV07_03055</name>
</gene>
<feature type="transmembrane region" description="Helical" evidence="6">
    <location>
        <begin position="85"/>
        <end position="103"/>
    </location>
</feature>
<dbReference type="InterPro" id="IPR036259">
    <property type="entry name" value="MFS_trans_sf"/>
</dbReference>
<feature type="transmembrane region" description="Helical" evidence="6">
    <location>
        <begin position="294"/>
        <end position="312"/>
    </location>
</feature>
<organism evidence="8 9">
    <name type="scientific">Roseateles oligotrophus</name>
    <dbReference type="NCBI Taxonomy" id="1769250"/>
    <lineage>
        <taxon>Bacteria</taxon>
        <taxon>Pseudomonadati</taxon>
        <taxon>Pseudomonadota</taxon>
        <taxon>Betaproteobacteria</taxon>
        <taxon>Burkholderiales</taxon>
        <taxon>Sphaerotilaceae</taxon>
        <taxon>Roseateles</taxon>
    </lineage>
</organism>
<evidence type="ECO:0000256" key="1">
    <source>
        <dbReference type="ARBA" id="ARBA00004429"/>
    </source>
</evidence>
<sequence length="427" mass="46205">MKLSKKVSDKMSNMAKRYGIVIYILVIWFAISFVTNLIGPLMPILIEDFKLSLGMAGFLPFSFFLAYGLVSIPGGILVERRGARFTLMLAFALNLLGALAIALQPVFAVVIAGLFVIGLGMALLQVVINPLMRTAGGEANFAFFSVMGQLVFGLASFVSPWVFQRMMARPVTQPGTLVWVDFYWAFVLGFVALLALNHRLALPTVDLREDERMGGLQAYRELLSRVDVWLYFLAIVAYVGTEQTLANWMSQFLNSQHGLSATAEGADAVGQFWGLMSLGCLLGLLLLKLMDSRRVLMLFVLGAIACVAAALYGSAATALWAFPAAGFCLSVMFSVLFSLALNSVPLHHGAFSGILCTGILGGAVLPMLVGQLAEGLGLRMAMSSVFISLAYILSVAFWACPLVPNKTVRLTELLSPRRPDATSPVQH</sequence>
<keyword evidence="2" id="KW-1003">Cell membrane</keyword>
<feature type="transmembrane region" description="Helical" evidence="6">
    <location>
        <begin position="20"/>
        <end position="46"/>
    </location>
</feature>
<proteinExistence type="predicted"/>
<feature type="transmembrane region" description="Helical" evidence="6">
    <location>
        <begin position="109"/>
        <end position="128"/>
    </location>
</feature>
<comment type="subcellular location">
    <subcellularLocation>
        <location evidence="1">Cell inner membrane</location>
        <topology evidence="1">Multi-pass membrane protein</topology>
    </subcellularLocation>
</comment>
<protein>
    <submittedName>
        <fullName evidence="8">MFS transporter</fullName>
    </submittedName>
</protein>
<dbReference type="RefSeq" id="WP_263569676.1">
    <property type="nucleotide sequence ID" value="NZ_JAJIRN010000001.1"/>
</dbReference>
<dbReference type="EMBL" id="JAJIRN010000001">
    <property type="protein sequence ID" value="MCV2367072.1"/>
    <property type="molecule type" value="Genomic_DNA"/>
</dbReference>
<dbReference type="InterPro" id="IPR011701">
    <property type="entry name" value="MFS"/>
</dbReference>
<dbReference type="PROSITE" id="PS50850">
    <property type="entry name" value="MFS"/>
    <property type="match status" value="1"/>
</dbReference>
<dbReference type="PANTHER" id="PTHR43702">
    <property type="entry name" value="L-FUCOSE-PROTON SYMPORTER"/>
    <property type="match status" value="1"/>
</dbReference>
<feature type="transmembrane region" description="Helical" evidence="6">
    <location>
        <begin position="318"/>
        <end position="341"/>
    </location>
</feature>
<dbReference type="PANTHER" id="PTHR43702:SF12">
    <property type="entry name" value="N-ACETYL GLUCOSAMINE TRANSPORTER NAGP"/>
    <property type="match status" value="1"/>
</dbReference>
<keyword evidence="4 6" id="KW-1133">Transmembrane helix</keyword>
<reference evidence="8 9" key="1">
    <citation type="submission" date="2021-11" db="EMBL/GenBank/DDBJ databases">
        <authorList>
            <person name="Liang Q."/>
            <person name="Mou H."/>
            <person name="Liu Z."/>
        </authorList>
    </citation>
    <scope>NUCLEOTIDE SEQUENCE [LARGE SCALE GENOMIC DNA]</scope>
    <source>
        <strain evidence="8 9">CHU3</strain>
    </source>
</reference>
<keyword evidence="5 6" id="KW-0472">Membrane</keyword>
<dbReference type="InterPro" id="IPR050375">
    <property type="entry name" value="MFS_TsgA-like"/>
</dbReference>
<dbReference type="SUPFAM" id="SSF103473">
    <property type="entry name" value="MFS general substrate transporter"/>
    <property type="match status" value="1"/>
</dbReference>
<feature type="domain" description="Major facilitator superfamily (MFS) profile" evidence="7">
    <location>
        <begin position="20"/>
        <end position="408"/>
    </location>
</feature>
<feature type="transmembrane region" description="Helical" evidence="6">
    <location>
        <begin position="348"/>
        <end position="369"/>
    </location>
</feature>
<feature type="transmembrane region" description="Helical" evidence="6">
    <location>
        <begin position="268"/>
        <end position="287"/>
    </location>
</feature>
<keyword evidence="3 6" id="KW-0812">Transmembrane</keyword>
<dbReference type="Gene3D" id="1.20.1250.20">
    <property type="entry name" value="MFS general substrate transporter like domains"/>
    <property type="match status" value="2"/>
</dbReference>
<feature type="transmembrane region" description="Helical" evidence="6">
    <location>
        <begin position="381"/>
        <end position="400"/>
    </location>
</feature>
<name>A0ABT2Y9T1_9BURK</name>
<feature type="transmembrane region" description="Helical" evidence="6">
    <location>
        <begin position="58"/>
        <end position="78"/>
    </location>
</feature>
<dbReference type="InterPro" id="IPR020846">
    <property type="entry name" value="MFS_dom"/>
</dbReference>
<dbReference type="Pfam" id="PF07690">
    <property type="entry name" value="MFS_1"/>
    <property type="match status" value="1"/>
</dbReference>
<comment type="caution">
    <text evidence="8">The sequence shown here is derived from an EMBL/GenBank/DDBJ whole genome shotgun (WGS) entry which is preliminary data.</text>
</comment>
<evidence type="ECO:0000256" key="3">
    <source>
        <dbReference type="ARBA" id="ARBA00022692"/>
    </source>
</evidence>